<organism evidence="2 3">
    <name type="scientific">Nocardia puris</name>
    <dbReference type="NCBI Taxonomy" id="208602"/>
    <lineage>
        <taxon>Bacteria</taxon>
        <taxon>Bacillati</taxon>
        <taxon>Actinomycetota</taxon>
        <taxon>Actinomycetes</taxon>
        <taxon>Mycobacteriales</taxon>
        <taxon>Nocardiaceae</taxon>
        <taxon>Nocardia</taxon>
    </lineage>
</organism>
<evidence type="ECO:0000313" key="2">
    <source>
        <dbReference type="EMBL" id="RBO92790.1"/>
    </source>
</evidence>
<proteinExistence type="predicted"/>
<dbReference type="Proteomes" id="UP000252586">
    <property type="component" value="Unassembled WGS sequence"/>
</dbReference>
<gene>
    <name evidence="2" type="ORF">DFR74_103436</name>
</gene>
<sequence>MRSSSERITPNGSVSHVTGDVERCLADDGAITIPCADALRREFDLAISVHHSGELHRIQAPLAVCRTESCYGLARGWLVHEDGSVPDAVVLAHEYDRVRLARLAPEALTNAVVAGDPCYDRLFASRELRERYRAVLGAPPGTTVVTLSSTWGAGSPLGRHPDLIDDLISQLDLDEHVVAAIAHPNAWFAHGPLQMRAWFTDALRAGLRLIPPERGWQQTILASDLVTGDHGSVTGYAAAHGIPTMLASFPREEVAGGHGHRPAQPHRPHAGHGNRTTRIDFAGHRDLRSGRARPSRTTHHLAPGYRSRRPAHRLLPADDSASESASVPADLGERRISAPPRSSEVDSGAPVSMTRGIAPRP</sequence>
<evidence type="ECO:0000313" key="3">
    <source>
        <dbReference type="Proteomes" id="UP000252586"/>
    </source>
</evidence>
<feature type="region of interest" description="Disordered" evidence="1">
    <location>
        <begin position="253"/>
        <end position="361"/>
    </location>
</feature>
<reference evidence="2 3" key="1">
    <citation type="submission" date="2018-06" db="EMBL/GenBank/DDBJ databases">
        <title>Genomic Encyclopedia of Type Strains, Phase IV (KMG-IV): sequencing the most valuable type-strain genomes for metagenomic binning, comparative biology and taxonomic classification.</title>
        <authorList>
            <person name="Goeker M."/>
        </authorList>
    </citation>
    <scope>NUCLEOTIDE SEQUENCE [LARGE SCALE GENOMIC DNA]</scope>
    <source>
        <strain evidence="2 3">DSM 44599</strain>
    </source>
</reference>
<feature type="compositionally biased region" description="Basic and acidic residues" evidence="1">
    <location>
        <begin position="277"/>
        <end position="289"/>
    </location>
</feature>
<name>A0A366DRR4_9NOCA</name>
<dbReference type="EMBL" id="QNRE01000003">
    <property type="protein sequence ID" value="RBO92790.1"/>
    <property type="molecule type" value="Genomic_DNA"/>
</dbReference>
<dbReference type="RefSeq" id="WP_147265785.1">
    <property type="nucleotide sequence ID" value="NZ_QNRE01000003.1"/>
</dbReference>
<feature type="compositionally biased region" description="Basic residues" evidence="1">
    <location>
        <begin position="290"/>
        <end position="299"/>
    </location>
</feature>
<keyword evidence="3" id="KW-1185">Reference proteome</keyword>
<dbReference type="AlphaFoldDB" id="A0A366DRR4"/>
<dbReference type="OrthoDB" id="3661391at2"/>
<comment type="caution">
    <text evidence="2">The sequence shown here is derived from an EMBL/GenBank/DDBJ whole genome shotgun (WGS) entry which is preliminary data.</text>
</comment>
<evidence type="ECO:0000256" key="1">
    <source>
        <dbReference type="SAM" id="MobiDB-lite"/>
    </source>
</evidence>
<dbReference type="STRING" id="1210090.GCA_001613185_02565"/>
<feature type="compositionally biased region" description="Basic residues" evidence="1">
    <location>
        <begin position="258"/>
        <end position="272"/>
    </location>
</feature>
<accession>A0A366DRR4</accession>
<protein>
    <submittedName>
        <fullName evidence="2">Uncharacterized protein</fullName>
    </submittedName>
</protein>